<dbReference type="GO" id="GO:0009897">
    <property type="term" value="C:external side of plasma membrane"/>
    <property type="evidence" value="ECO:0007669"/>
    <property type="project" value="TreeGrafter"/>
</dbReference>
<feature type="compositionally biased region" description="Polar residues" evidence="3">
    <location>
        <begin position="176"/>
        <end position="186"/>
    </location>
</feature>
<dbReference type="GeneID" id="105896011"/>
<organism evidence="5 6">
    <name type="scientific">Clupea harengus</name>
    <name type="common">Atlantic herring</name>
    <dbReference type="NCBI Taxonomy" id="7950"/>
    <lineage>
        <taxon>Eukaryota</taxon>
        <taxon>Metazoa</taxon>
        <taxon>Chordata</taxon>
        <taxon>Craniata</taxon>
        <taxon>Vertebrata</taxon>
        <taxon>Euteleostomi</taxon>
        <taxon>Actinopterygii</taxon>
        <taxon>Neopterygii</taxon>
        <taxon>Teleostei</taxon>
        <taxon>Clupei</taxon>
        <taxon>Clupeiformes</taxon>
        <taxon>Clupeoidei</taxon>
        <taxon>Clupeidae</taxon>
        <taxon>Clupea</taxon>
    </lineage>
</organism>
<dbReference type="Pfam" id="PF13927">
    <property type="entry name" value="Ig_3"/>
    <property type="match status" value="2"/>
</dbReference>
<feature type="region of interest" description="Disordered" evidence="3">
    <location>
        <begin position="505"/>
        <end position="530"/>
    </location>
</feature>
<dbReference type="RefSeq" id="XP_042566331.1">
    <property type="nucleotide sequence ID" value="XM_042710397.1"/>
</dbReference>
<evidence type="ECO:0000313" key="6">
    <source>
        <dbReference type="RefSeq" id="XP_042566331.1"/>
    </source>
</evidence>
<protein>
    <submittedName>
        <fullName evidence="6">Fc receptor-like protein 5</fullName>
    </submittedName>
</protein>
<dbReference type="InterPro" id="IPR007110">
    <property type="entry name" value="Ig-like_dom"/>
</dbReference>
<dbReference type="OrthoDB" id="6151406at2759"/>
<accession>A0A8M1KQJ0</accession>
<evidence type="ECO:0000313" key="5">
    <source>
        <dbReference type="Proteomes" id="UP000515152"/>
    </source>
</evidence>
<evidence type="ECO:0000256" key="3">
    <source>
        <dbReference type="SAM" id="MobiDB-lite"/>
    </source>
</evidence>
<dbReference type="AlphaFoldDB" id="A0A8M1KQJ0"/>
<dbReference type="Pfam" id="PF13895">
    <property type="entry name" value="Ig_2"/>
    <property type="match status" value="4"/>
</dbReference>
<dbReference type="PROSITE" id="PS50835">
    <property type="entry name" value="IG_LIKE"/>
    <property type="match status" value="8"/>
</dbReference>
<reference evidence="6" key="1">
    <citation type="submission" date="2025-08" db="UniProtKB">
        <authorList>
            <consortium name="RefSeq"/>
        </authorList>
    </citation>
    <scope>IDENTIFICATION</scope>
</reference>
<sequence length="813" mass="90640">MPTPLEKVIPLAEERPKAVLSLSPSWTPVFSGETVTLTCSIQGESTSDWIYSWFKGQQQVYPRHQDWSNSNEYRLQSVQEDSSVVYGCRGRRADDVFSERPKAAVTLTPASRNIFRGESVTLRCEIPEWTDTDWDYSWYLKRISNSHVASSQDQEYRISSAADGDSGEYTCRGRQRATTQSSQTSDGIRLTVSERPKAVLSLSPSWTPVFSGETVTLTCSIQGESTSDWIYRWFKGQQQVYPHQGWRYSNGLRLQSLQEDQSGDYSCRGRRTEDAKDSHQSDDVTLTVSTRPTATLTVEPRSPVFTGETVTLKCVIESLSGWVYIWYKDRDNKVVFEGDTFTLKEVTESHNSKYWCKGERKERPTSSQISGETTVKVQASKPKLTLNPGHQLLTGDSDSDIDTQTSDPVVQTDGNSYSIISVQVSDGGQYWCRAGRGDPVYHTQYSDEVEIKVTERPEATVSFKSSWTEFFSGEKVSLRCDIKSGESSDWEYSWFRDGVYKPEKEHEINPSQSGNYTCKGQRKRDKTESEESVAVGITVSSEKAQAVLGSLSQMWLTEGDSVTLSCEVRGSTTGWRFHWYKTAPYSPGYSLQLVSDSISGAGGSYTLSPAALRHTGVYVCRAERGEPAYHTEFSQPQPLWVTGVSPPASVIIHSNWTQIFTYESLSLSCGVQGNSTGLRWFTGRGGESKCPTDWRSETGSTCTIRSAASSDSGVYWCQSESGEQSNPVNITVHTGDVILESPAHPVTEGDPLTLRCRYRYKPSNISADFYRDGTLLQTSTTGEMTIPAVSESHEGVYMCRNPEKGESPESCVT</sequence>
<keyword evidence="2" id="KW-1015">Disulfide bond</keyword>
<evidence type="ECO:0000256" key="2">
    <source>
        <dbReference type="ARBA" id="ARBA00023157"/>
    </source>
</evidence>
<feature type="region of interest" description="Disordered" evidence="3">
    <location>
        <begin position="262"/>
        <end position="285"/>
    </location>
</feature>
<dbReference type="Proteomes" id="UP000515152">
    <property type="component" value="Chromosome 18"/>
</dbReference>
<dbReference type="InterPro" id="IPR003599">
    <property type="entry name" value="Ig_sub"/>
</dbReference>
<keyword evidence="5" id="KW-1185">Reference proteome</keyword>
<feature type="domain" description="Ig-like" evidence="4">
    <location>
        <begin position="16"/>
        <end position="98"/>
    </location>
</feature>
<dbReference type="GO" id="GO:0007166">
    <property type="term" value="P:cell surface receptor signaling pathway"/>
    <property type="evidence" value="ECO:0007669"/>
    <property type="project" value="TreeGrafter"/>
</dbReference>
<dbReference type="PANTHER" id="PTHR11481:SF64">
    <property type="entry name" value="FC RECEPTOR-LIKE PROTEIN 4"/>
    <property type="match status" value="1"/>
</dbReference>
<feature type="region of interest" description="Disordered" evidence="3">
    <location>
        <begin position="162"/>
        <end position="187"/>
    </location>
</feature>
<dbReference type="FunFam" id="2.60.40.10:FF:001607">
    <property type="entry name" value="Leukocyte immune-type receptor TS32.15 L2.5a"/>
    <property type="match status" value="2"/>
</dbReference>
<feature type="domain" description="Ig-like" evidence="4">
    <location>
        <begin position="457"/>
        <end position="534"/>
    </location>
</feature>
<feature type="domain" description="Ig-like" evidence="4">
    <location>
        <begin position="196"/>
        <end position="287"/>
    </location>
</feature>
<dbReference type="PANTHER" id="PTHR11481">
    <property type="entry name" value="IMMUNOGLOBULIN FC RECEPTOR"/>
    <property type="match status" value="1"/>
</dbReference>
<dbReference type="GO" id="GO:0004888">
    <property type="term" value="F:transmembrane signaling receptor activity"/>
    <property type="evidence" value="ECO:0007669"/>
    <property type="project" value="TreeGrafter"/>
</dbReference>
<feature type="domain" description="Ig-like" evidence="4">
    <location>
        <begin position="735"/>
        <end position="813"/>
    </location>
</feature>
<feature type="non-terminal residue" evidence="6">
    <location>
        <position position="813"/>
    </location>
</feature>
<feature type="compositionally biased region" description="Basic and acidic residues" evidence="3">
    <location>
        <begin position="270"/>
        <end position="282"/>
    </location>
</feature>
<proteinExistence type="predicted"/>
<dbReference type="CDD" id="cd00096">
    <property type="entry name" value="Ig"/>
    <property type="match status" value="1"/>
</dbReference>
<dbReference type="GO" id="GO:0006955">
    <property type="term" value="P:immune response"/>
    <property type="evidence" value="ECO:0007669"/>
    <property type="project" value="TreeGrafter"/>
</dbReference>
<evidence type="ECO:0000256" key="1">
    <source>
        <dbReference type="ARBA" id="ARBA00022729"/>
    </source>
</evidence>
<feature type="domain" description="Ig-like" evidence="4">
    <location>
        <begin position="646"/>
        <end position="731"/>
    </location>
</feature>
<feature type="compositionally biased region" description="Polar residues" evidence="3">
    <location>
        <begin position="509"/>
        <end position="518"/>
    </location>
</feature>
<feature type="domain" description="Ig-like" evidence="4">
    <location>
        <begin position="101"/>
        <end position="185"/>
    </location>
</feature>
<dbReference type="InterPro" id="IPR003598">
    <property type="entry name" value="Ig_sub2"/>
</dbReference>
<dbReference type="InterPro" id="IPR050488">
    <property type="entry name" value="Ig_Fc_receptor"/>
</dbReference>
<feature type="domain" description="Ig-like" evidence="4">
    <location>
        <begin position="542"/>
        <end position="634"/>
    </location>
</feature>
<name>A0A8M1KQJ0_CLUHA</name>
<dbReference type="SMART" id="SM00409">
    <property type="entry name" value="IG"/>
    <property type="match status" value="9"/>
</dbReference>
<keyword evidence="1" id="KW-0732">Signal</keyword>
<evidence type="ECO:0000259" key="4">
    <source>
        <dbReference type="PROSITE" id="PS50835"/>
    </source>
</evidence>
<dbReference type="KEGG" id="char:105896011"/>
<gene>
    <name evidence="6" type="primary">LOC105896011</name>
</gene>
<dbReference type="SMART" id="SM00408">
    <property type="entry name" value="IGc2"/>
    <property type="match status" value="7"/>
</dbReference>
<feature type="domain" description="Ig-like" evidence="4">
    <location>
        <begin position="292"/>
        <end position="370"/>
    </location>
</feature>